<keyword evidence="1" id="KW-0862">Zinc</keyword>
<dbReference type="AlphaFoldDB" id="A0A9P5HAX5"/>
<dbReference type="GO" id="GO:0008270">
    <property type="term" value="F:zinc ion binding"/>
    <property type="evidence" value="ECO:0007669"/>
    <property type="project" value="InterPro"/>
</dbReference>
<dbReference type="EMBL" id="JAANBB010000060">
    <property type="protein sequence ID" value="KAF7552446.1"/>
    <property type="molecule type" value="Genomic_DNA"/>
</dbReference>
<dbReference type="Pfam" id="PF04082">
    <property type="entry name" value="Fungal_trans"/>
    <property type="match status" value="1"/>
</dbReference>
<evidence type="ECO:0000256" key="1">
    <source>
        <dbReference type="ARBA" id="ARBA00022833"/>
    </source>
</evidence>
<evidence type="ECO:0000256" key="5">
    <source>
        <dbReference type="ARBA" id="ARBA00023242"/>
    </source>
</evidence>
<accession>A0A9P5HAX5</accession>
<gene>
    <name evidence="8" type="ORF">G7Z17_g4322</name>
</gene>
<dbReference type="CDD" id="cd12148">
    <property type="entry name" value="fungal_TF_MHR"/>
    <property type="match status" value="1"/>
</dbReference>
<feature type="domain" description="Xylanolytic transcriptional activator regulatory" evidence="7">
    <location>
        <begin position="259"/>
        <end position="329"/>
    </location>
</feature>
<keyword evidence="9" id="KW-1185">Reference proteome</keyword>
<evidence type="ECO:0000259" key="7">
    <source>
        <dbReference type="SMART" id="SM00906"/>
    </source>
</evidence>
<evidence type="ECO:0000256" key="4">
    <source>
        <dbReference type="ARBA" id="ARBA00023163"/>
    </source>
</evidence>
<reference evidence="8" key="1">
    <citation type="submission" date="2020-03" db="EMBL/GenBank/DDBJ databases">
        <title>Draft Genome Sequence of Cylindrodendrum hubeiense.</title>
        <authorList>
            <person name="Buettner E."/>
            <person name="Kellner H."/>
        </authorList>
    </citation>
    <scope>NUCLEOTIDE SEQUENCE</scope>
    <source>
        <strain evidence="8">IHI 201604</strain>
    </source>
</reference>
<comment type="caution">
    <text evidence="8">The sequence shown here is derived from an EMBL/GenBank/DDBJ whole genome shotgun (WGS) entry which is preliminary data.</text>
</comment>
<keyword evidence="3" id="KW-0238">DNA-binding</keyword>
<keyword evidence="4" id="KW-0804">Transcription</keyword>
<dbReference type="GO" id="GO:0006351">
    <property type="term" value="P:DNA-templated transcription"/>
    <property type="evidence" value="ECO:0007669"/>
    <property type="project" value="InterPro"/>
</dbReference>
<dbReference type="SMART" id="SM00906">
    <property type="entry name" value="Fungal_trans"/>
    <property type="match status" value="1"/>
</dbReference>
<keyword evidence="2" id="KW-0805">Transcription regulation</keyword>
<sequence>MAPPLRRNAERGIVDDTSGNSEQEQMARSGLARFFKHGITDGGWAVFDSPDRLRIAYVGTAASNIAHLVDLQKSFPSPLRSPSAEKEPDAGQIESLLNIDSTSEQSLGVKPLHYPYPPIRQTKAWKPNTDVFGITSPQNLLSDVSSVPDPEIRDALVTAYFEHIHPFLPFLSKDDFIDDGGESGKQPPLLLYQAVLMAGAHACSHPVVARNRHWIKSILFRRASMLFHIRHETDRTHLMQAATLFTWFTGDGDTVTGGPYYWAGVASRIGCGLGAHRRGTALPAKDNLHFKLSWWSTFVCDVFSSLDTGRPNAIRPEEIDQLPISLSIETGTPTSDAMSSETSHSEADQNLGFLKSMVDLAYIGLDIIAENAPSARQRSNVPNIDAQLGMWSLRSGTFADRDNDPWDCQLQIHYQLLLLYLHRNSSSEPSSKSVCSVAAQAIVVLFEQLAALDSLKQCHFTAVSAVTAAGIQIVTEIRGAVLTGTHSVAVDALARLARLLRSAGALAEYWLNAESVHTVFQDLHQEYEKCISHVLQGNGALVPENSPDWSDLLTSNEVELKEPSNIEDWMSIIDWNSF</sequence>
<dbReference type="OrthoDB" id="25391at2759"/>
<feature type="region of interest" description="Disordered" evidence="6">
    <location>
        <begin position="1"/>
        <end position="25"/>
    </location>
</feature>
<protein>
    <recommendedName>
        <fullName evidence="7">Xylanolytic transcriptional activator regulatory domain-containing protein</fullName>
    </recommendedName>
</protein>
<dbReference type="InterPro" id="IPR007219">
    <property type="entry name" value="XnlR_reg_dom"/>
</dbReference>
<organism evidence="8 9">
    <name type="scientific">Cylindrodendrum hubeiense</name>
    <dbReference type="NCBI Taxonomy" id="595255"/>
    <lineage>
        <taxon>Eukaryota</taxon>
        <taxon>Fungi</taxon>
        <taxon>Dikarya</taxon>
        <taxon>Ascomycota</taxon>
        <taxon>Pezizomycotina</taxon>
        <taxon>Sordariomycetes</taxon>
        <taxon>Hypocreomycetidae</taxon>
        <taxon>Hypocreales</taxon>
        <taxon>Nectriaceae</taxon>
        <taxon>Cylindrodendrum</taxon>
    </lineage>
</organism>
<keyword evidence="5" id="KW-0539">Nucleus</keyword>
<evidence type="ECO:0000313" key="8">
    <source>
        <dbReference type="EMBL" id="KAF7552446.1"/>
    </source>
</evidence>
<dbReference type="Proteomes" id="UP000722485">
    <property type="component" value="Unassembled WGS sequence"/>
</dbReference>
<name>A0A9P5HAX5_9HYPO</name>
<evidence type="ECO:0000256" key="2">
    <source>
        <dbReference type="ARBA" id="ARBA00023015"/>
    </source>
</evidence>
<dbReference type="InterPro" id="IPR052073">
    <property type="entry name" value="Amide_Lactam_Regulators"/>
</dbReference>
<evidence type="ECO:0000256" key="3">
    <source>
        <dbReference type="ARBA" id="ARBA00023125"/>
    </source>
</evidence>
<dbReference type="PANTHER" id="PTHR47171">
    <property type="entry name" value="FARA-RELATED"/>
    <property type="match status" value="1"/>
</dbReference>
<dbReference type="PANTHER" id="PTHR47171:SF4">
    <property type="entry name" value="ACETAMIDASE REGULATORY PROTEIN"/>
    <property type="match status" value="1"/>
</dbReference>
<dbReference type="GO" id="GO:0003677">
    <property type="term" value="F:DNA binding"/>
    <property type="evidence" value="ECO:0007669"/>
    <property type="project" value="UniProtKB-KW"/>
</dbReference>
<evidence type="ECO:0000256" key="6">
    <source>
        <dbReference type="SAM" id="MobiDB-lite"/>
    </source>
</evidence>
<proteinExistence type="predicted"/>
<evidence type="ECO:0000313" key="9">
    <source>
        <dbReference type="Proteomes" id="UP000722485"/>
    </source>
</evidence>